<sequence length="238" mass="26756">MILHTNISGEGEPLILMHSGGMSGLTEYQEQGEYFSTRNFKVIRPDLRGHGRSVGKIDNYFERCVNDLKDTLESLDIQKCNIAGVSIGGVVALLFAKKYPDKVIHLSFSGVFPAEPENWKESTKEEAAHYEQLFNNEEAVSFLNEIHGENDWKALLQSFNNEDFYPFDKTGDVSDLEIPILCIVGEEQEVEVSAAITYKQLNPNINISVIPFAGHLVHREQPDLYSLTLCTFLQGKKA</sequence>
<dbReference type="GO" id="GO:0047372">
    <property type="term" value="F:monoacylglycerol lipase activity"/>
    <property type="evidence" value="ECO:0007669"/>
    <property type="project" value="TreeGrafter"/>
</dbReference>
<dbReference type="SUPFAM" id="SSF53474">
    <property type="entry name" value="alpha/beta-Hydrolases"/>
    <property type="match status" value="1"/>
</dbReference>
<dbReference type="GO" id="GO:0016020">
    <property type="term" value="C:membrane"/>
    <property type="evidence" value="ECO:0007669"/>
    <property type="project" value="TreeGrafter"/>
</dbReference>
<dbReference type="RefSeq" id="WP_148979737.1">
    <property type="nucleotide sequence ID" value="NZ_JBNILM010000005.1"/>
</dbReference>
<dbReference type="PRINTS" id="PR00111">
    <property type="entry name" value="ABHYDROLASE"/>
</dbReference>
<dbReference type="PANTHER" id="PTHR43798">
    <property type="entry name" value="MONOACYLGLYCEROL LIPASE"/>
    <property type="match status" value="1"/>
</dbReference>
<comment type="caution">
    <text evidence="2">The sequence shown here is derived from an EMBL/GenBank/DDBJ whole genome shotgun (WGS) entry which is preliminary data.</text>
</comment>
<gene>
    <name evidence="2" type="ORF">FZC75_13895</name>
</gene>
<dbReference type="OrthoDB" id="9805423at2"/>
<evidence type="ECO:0000259" key="1">
    <source>
        <dbReference type="Pfam" id="PF00561"/>
    </source>
</evidence>
<keyword evidence="2" id="KW-0378">Hydrolase</keyword>
<dbReference type="InterPro" id="IPR029058">
    <property type="entry name" value="AB_hydrolase_fold"/>
</dbReference>
<dbReference type="InterPro" id="IPR050266">
    <property type="entry name" value="AB_hydrolase_sf"/>
</dbReference>
<proteinExistence type="predicted"/>
<dbReference type="Pfam" id="PF00561">
    <property type="entry name" value="Abhydrolase_1"/>
    <property type="match status" value="1"/>
</dbReference>
<dbReference type="AlphaFoldDB" id="A0A5D4T795"/>
<dbReference type="EMBL" id="VTET01000007">
    <property type="protein sequence ID" value="TYS71125.1"/>
    <property type="molecule type" value="Genomic_DNA"/>
</dbReference>
<feature type="domain" description="AB hydrolase-1" evidence="1">
    <location>
        <begin position="13"/>
        <end position="193"/>
    </location>
</feature>
<name>A0A5D4T795_9BACI</name>
<dbReference type="InterPro" id="IPR000073">
    <property type="entry name" value="AB_hydrolase_1"/>
</dbReference>
<evidence type="ECO:0000313" key="2">
    <source>
        <dbReference type="EMBL" id="TYS71125.1"/>
    </source>
</evidence>
<evidence type="ECO:0000313" key="3">
    <source>
        <dbReference type="Proteomes" id="UP000324517"/>
    </source>
</evidence>
<reference evidence="2 3" key="1">
    <citation type="submission" date="2019-08" db="EMBL/GenBank/DDBJ databases">
        <title>Bacillus genomes from the desert of Cuatro Cienegas, Coahuila.</title>
        <authorList>
            <person name="Olmedo-Alvarez G."/>
        </authorList>
    </citation>
    <scope>NUCLEOTIDE SEQUENCE [LARGE SCALE GENOMIC DNA]</scope>
    <source>
        <strain evidence="2 3">CH98b_3T</strain>
    </source>
</reference>
<organism evidence="2 3">
    <name type="scientific">Sutcliffiella horikoshii</name>
    <dbReference type="NCBI Taxonomy" id="79883"/>
    <lineage>
        <taxon>Bacteria</taxon>
        <taxon>Bacillati</taxon>
        <taxon>Bacillota</taxon>
        <taxon>Bacilli</taxon>
        <taxon>Bacillales</taxon>
        <taxon>Bacillaceae</taxon>
        <taxon>Sutcliffiella</taxon>
    </lineage>
</organism>
<dbReference type="GO" id="GO:0046464">
    <property type="term" value="P:acylglycerol catabolic process"/>
    <property type="evidence" value="ECO:0007669"/>
    <property type="project" value="TreeGrafter"/>
</dbReference>
<dbReference type="Gene3D" id="3.40.50.1820">
    <property type="entry name" value="alpha/beta hydrolase"/>
    <property type="match status" value="1"/>
</dbReference>
<dbReference type="Proteomes" id="UP000324517">
    <property type="component" value="Unassembled WGS sequence"/>
</dbReference>
<dbReference type="PANTHER" id="PTHR43798:SF33">
    <property type="entry name" value="HYDROLASE, PUTATIVE (AFU_ORTHOLOGUE AFUA_2G14860)-RELATED"/>
    <property type="match status" value="1"/>
</dbReference>
<accession>A0A5D4T795</accession>
<protein>
    <submittedName>
        <fullName evidence="2">Alpha/beta hydrolase</fullName>
    </submittedName>
</protein>